<accession>A0A2R6XKG2</accession>
<dbReference type="AlphaFoldDB" id="A0A2R6XKG2"/>
<sequence length="112" mass="12479">MRGKKSLLVCVSKREKSSERRRGSDASGARTGLRSPAKVFFLFLKKNAQNRQCKVLLCTGEQKTLLLSCCSLARRSLQIDRCFVLVPTAESRANTRTYEIAAISTYASECRG</sequence>
<evidence type="ECO:0000313" key="2">
    <source>
        <dbReference type="EMBL" id="PTQ46561.1"/>
    </source>
</evidence>
<evidence type="ECO:0000256" key="1">
    <source>
        <dbReference type="SAM" id="MobiDB-lite"/>
    </source>
</evidence>
<proteinExistence type="predicted"/>
<dbReference type="Gramene" id="Mp4g12280.1">
    <property type="protein sequence ID" value="Mp4g12280.1.cds1"/>
    <property type="gene ID" value="Mp4g12280"/>
</dbReference>
<dbReference type="EMBL" id="KZ772683">
    <property type="protein sequence ID" value="PTQ46561.1"/>
    <property type="molecule type" value="Genomic_DNA"/>
</dbReference>
<gene>
    <name evidence="2" type="ORF">MARPO_0011s0210</name>
</gene>
<feature type="compositionally biased region" description="Basic and acidic residues" evidence="1">
    <location>
        <begin position="12"/>
        <end position="24"/>
    </location>
</feature>
<reference evidence="3" key="1">
    <citation type="journal article" date="2017" name="Cell">
        <title>Insights into land plant evolution garnered from the Marchantia polymorpha genome.</title>
        <authorList>
            <person name="Bowman J.L."/>
            <person name="Kohchi T."/>
            <person name="Yamato K.T."/>
            <person name="Jenkins J."/>
            <person name="Shu S."/>
            <person name="Ishizaki K."/>
            <person name="Yamaoka S."/>
            <person name="Nishihama R."/>
            <person name="Nakamura Y."/>
            <person name="Berger F."/>
            <person name="Adam C."/>
            <person name="Aki S.S."/>
            <person name="Althoff F."/>
            <person name="Araki T."/>
            <person name="Arteaga-Vazquez M.A."/>
            <person name="Balasubrmanian S."/>
            <person name="Barry K."/>
            <person name="Bauer D."/>
            <person name="Boehm C.R."/>
            <person name="Briginshaw L."/>
            <person name="Caballero-Perez J."/>
            <person name="Catarino B."/>
            <person name="Chen F."/>
            <person name="Chiyoda S."/>
            <person name="Chovatia M."/>
            <person name="Davies K.M."/>
            <person name="Delmans M."/>
            <person name="Demura T."/>
            <person name="Dierschke T."/>
            <person name="Dolan L."/>
            <person name="Dorantes-Acosta A.E."/>
            <person name="Eklund D.M."/>
            <person name="Florent S.N."/>
            <person name="Flores-Sandoval E."/>
            <person name="Fujiyama A."/>
            <person name="Fukuzawa H."/>
            <person name="Galik B."/>
            <person name="Grimanelli D."/>
            <person name="Grimwood J."/>
            <person name="Grossniklaus U."/>
            <person name="Hamada T."/>
            <person name="Haseloff J."/>
            <person name="Hetherington A.J."/>
            <person name="Higo A."/>
            <person name="Hirakawa Y."/>
            <person name="Hundley H.N."/>
            <person name="Ikeda Y."/>
            <person name="Inoue K."/>
            <person name="Inoue S.I."/>
            <person name="Ishida S."/>
            <person name="Jia Q."/>
            <person name="Kakita M."/>
            <person name="Kanazawa T."/>
            <person name="Kawai Y."/>
            <person name="Kawashima T."/>
            <person name="Kennedy M."/>
            <person name="Kinose K."/>
            <person name="Kinoshita T."/>
            <person name="Kohara Y."/>
            <person name="Koide E."/>
            <person name="Komatsu K."/>
            <person name="Kopischke S."/>
            <person name="Kubo M."/>
            <person name="Kyozuka J."/>
            <person name="Lagercrantz U."/>
            <person name="Lin S.S."/>
            <person name="Lindquist E."/>
            <person name="Lipzen A.M."/>
            <person name="Lu C.W."/>
            <person name="De Luna E."/>
            <person name="Martienssen R.A."/>
            <person name="Minamino N."/>
            <person name="Mizutani M."/>
            <person name="Mizutani M."/>
            <person name="Mochizuki N."/>
            <person name="Monte I."/>
            <person name="Mosher R."/>
            <person name="Nagasaki H."/>
            <person name="Nakagami H."/>
            <person name="Naramoto S."/>
            <person name="Nishitani K."/>
            <person name="Ohtani M."/>
            <person name="Okamoto T."/>
            <person name="Okumura M."/>
            <person name="Phillips J."/>
            <person name="Pollak B."/>
            <person name="Reinders A."/>
            <person name="Rovekamp M."/>
            <person name="Sano R."/>
            <person name="Sawa S."/>
            <person name="Schmid M.W."/>
            <person name="Shirakawa M."/>
            <person name="Solano R."/>
            <person name="Spunde A."/>
            <person name="Suetsugu N."/>
            <person name="Sugano S."/>
            <person name="Sugiyama A."/>
            <person name="Sun R."/>
            <person name="Suzuki Y."/>
            <person name="Takenaka M."/>
            <person name="Takezawa D."/>
            <person name="Tomogane H."/>
            <person name="Tsuzuki M."/>
            <person name="Ueda T."/>
            <person name="Umeda M."/>
            <person name="Ward J.M."/>
            <person name="Watanabe Y."/>
            <person name="Yazaki K."/>
            <person name="Yokoyama R."/>
            <person name="Yoshitake Y."/>
            <person name="Yotsui I."/>
            <person name="Zachgo S."/>
            <person name="Schmutz J."/>
        </authorList>
    </citation>
    <scope>NUCLEOTIDE SEQUENCE [LARGE SCALE GENOMIC DNA]</scope>
    <source>
        <strain evidence="3">Tak-1</strain>
    </source>
</reference>
<evidence type="ECO:0000313" key="3">
    <source>
        <dbReference type="Proteomes" id="UP000244005"/>
    </source>
</evidence>
<name>A0A2R6XKG2_MARPO</name>
<dbReference type="Proteomes" id="UP000244005">
    <property type="component" value="Unassembled WGS sequence"/>
</dbReference>
<keyword evidence="3" id="KW-1185">Reference proteome</keyword>
<organism evidence="2 3">
    <name type="scientific">Marchantia polymorpha</name>
    <name type="common">Common liverwort</name>
    <name type="synonym">Marchantia aquatica</name>
    <dbReference type="NCBI Taxonomy" id="3197"/>
    <lineage>
        <taxon>Eukaryota</taxon>
        <taxon>Viridiplantae</taxon>
        <taxon>Streptophyta</taxon>
        <taxon>Embryophyta</taxon>
        <taxon>Marchantiophyta</taxon>
        <taxon>Marchantiopsida</taxon>
        <taxon>Marchantiidae</taxon>
        <taxon>Marchantiales</taxon>
        <taxon>Marchantiaceae</taxon>
        <taxon>Marchantia</taxon>
    </lineage>
</organism>
<feature type="region of interest" description="Disordered" evidence="1">
    <location>
        <begin position="1"/>
        <end position="31"/>
    </location>
</feature>
<protein>
    <submittedName>
        <fullName evidence="2">Uncharacterized protein</fullName>
    </submittedName>
</protein>